<keyword evidence="1" id="KW-0472">Membrane</keyword>
<accession>A0ABY5BSF9</accession>
<gene>
    <name evidence="3" type="ORF">M3M39_00720</name>
</gene>
<dbReference type="EMBL" id="CP097118">
    <property type="protein sequence ID" value="USS88042.1"/>
    <property type="molecule type" value="Genomic_DNA"/>
</dbReference>
<name>A0ABY5BSF9_9LACO</name>
<dbReference type="Pfam" id="PF09335">
    <property type="entry name" value="VTT_dom"/>
    <property type="match status" value="1"/>
</dbReference>
<evidence type="ECO:0000259" key="2">
    <source>
        <dbReference type="Pfam" id="PF09335"/>
    </source>
</evidence>
<evidence type="ECO:0000313" key="4">
    <source>
        <dbReference type="Proteomes" id="UP001057025"/>
    </source>
</evidence>
<keyword evidence="4" id="KW-1185">Reference proteome</keyword>
<keyword evidence="1" id="KW-0812">Transmembrane</keyword>
<protein>
    <submittedName>
        <fullName evidence="3">VTT domain-containing protein</fullName>
    </submittedName>
</protein>
<feature type="transmembrane region" description="Helical" evidence="1">
    <location>
        <begin position="171"/>
        <end position="190"/>
    </location>
</feature>
<feature type="transmembrane region" description="Helical" evidence="1">
    <location>
        <begin position="59"/>
        <end position="83"/>
    </location>
</feature>
<feature type="transmembrane region" description="Helical" evidence="1">
    <location>
        <begin position="95"/>
        <end position="115"/>
    </location>
</feature>
<evidence type="ECO:0000256" key="1">
    <source>
        <dbReference type="SAM" id="Phobius"/>
    </source>
</evidence>
<reference evidence="3" key="1">
    <citation type="submission" date="2022-05" db="EMBL/GenBank/DDBJ databases">
        <authorList>
            <person name="Oliphant S.A."/>
            <person name="Watson-Haigh N.S."/>
            <person name="Sumby K.M."/>
            <person name="Gardner J.M."/>
            <person name="Jiranek V."/>
        </authorList>
    </citation>
    <scope>NUCLEOTIDE SEQUENCE</scope>
    <source>
        <strain evidence="3">KI11_C11</strain>
    </source>
</reference>
<dbReference type="InterPro" id="IPR032816">
    <property type="entry name" value="VTT_dom"/>
</dbReference>
<evidence type="ECO:0000313" key="3">
    <source>
        <dbReference type="EMBL" id="USS88042.1"/>
    </source>
</evidence>
<organism evidence="3 4">
    <name type="scientific">Fructilactobacillus hinvesii</name>
    <dbReference type="NCBI Taxonomy" id="2940300"/>
    <lineage>
        <taxon>Bacteria</taxon>
        <taxon>Bacillati</taxon>
        <taxon>Bacillota</taxon>
        <taxon>Bacilli</taxon>
        <taxon>Lactobacillales</taxon>
        <taxon>Lactobacillaceae</taxon>
        <taxon>Fructilactobacillus</taxon>
    </lineage>
</organism>
<sequence>MKLPQLNRMNVIKLVAAVIGLGLLLLIFRDYQPQIKMMFDPAQRPQAIQAIRQHGVFDAFLIMLLLFLGTVIPGIPVMPIAILAGICFGALPGTIINACAIGLGNLTAIYLINWFKRDIQKQYRHNRFADHLRQSKNPLMALVVGYSIPAIPSYLVSLQAANDEKRFGRKLVFIAACLGTIPLALIYALGGNSLLNGKWLELLLVVVILIIFFVGADHLLKYLAG</sequence>
<feature type="transmembrane region" description="Helical" evidence="1">
    <location>
        <begin position="12"/>
        <end position="28"/>
    </location>
</feature>
<proteinExistence type="predicted"/>
<dbReference type="RefSeq" id="WP_252797331.1">
    <property type="nucleotide sequence ID" value="NZ_CP097118.1"/>
</dbReference>
<feature type="transmembrane region" description="Helical" evidence="1">
    <location>
        <begin position="202"/>
        <end position="220"/>
    </location>
</feature>
<keyword evidence="1" id="KW-1133">Transmembrane helix</keyword>
<dbReference type="Proteomes" id="UP001057025">
    <property type="component" value="Chromosome"/>
</dbReference>
<feature type="domain" description="VTT" evidence="2">
    <location>
        <begin position="75"/>
        <end position="192"/>
    </location>
</feature>